<dbReference type="PROSITE" id="PS51892">
    <property type="entry name" value="SUBTILASE"/>
    <property type="match status" value="1"/>
</dbReference>
<dbReference type="Gene3D" id="2.40.128.130">
    <property type="entry name" value="Autotransporter beta-domain"/>
    <property type="match status" value="1"/>
</dbReference>
<evidence type="ECO:0000256" key="6">
    <source>
        <dbReference type="PROSITE-ProRule" id="PRU01240"/>
    </source>
</evidence>
<keyword evidence="5 6" id="KW-0720">Serine protease</keyword>
<dbReference type="Pfam" id="PF00082">
    <property type="entry name" value="Peptidase_S8"/>
    <property type="match status" value="1"/>
</dbReference>
<dbReference type="GO" id="GO:0006508">
    <property type="term" value="P:proteolysis"/>
    <property type="evidence" value="ECO:0007669"/>
    <property type="project" value="UniProtKB-KW"/>
</dbReference>
<evidence type="ECO:0000256" key="5">
    <source>
        <dbReference type="ARBA" id="ARBA00022825"/>
    </source>
</evidence>
<feature type="region of interest" description="Disordered" evidence="7">
    <location>
        <begin position="582"/>
        <end position="614"/>
    </location>
</feature>
<dbReference type="Pfam" id="PF03797">
    <property type="entry name" value="Autotransporter"/>
    <property type="match status" value="1"/>
</dbReference>
<dbReference type="PROSITE" id="PS00138">
    <property type="entry name" value="SUBTILASE_SER"/>
    <property type="match status" value="1"/>
</dbReference>
<dbReference type="PRINTS" id="PR00723">
    <property type="entry name" value="SUBTILISIN"/>
</dbReference>
<evidence type="ECO:0000256" key="1">
    <source>
        <dbReference type="ARBA" id="ARBA00011073"/>
    </source>
</evidence>
<dbReference type="InterPro" id="IPR005546">
    <property type="entry name" value="Autotransporte_beta"/>
</dbReference>
<evidence type="ECO:0000256" key="7">
    <source>
        <dbReference type="SAM" id="MobiDB-lite"/>
    </source>
</evidence>
<dbReference type="EMBL" id="DAAURU010000002">
    <property type="protein sequence ID" value="HAF2606146.1"/>
    <property type="molecule type" value="Genomic_DNA"/>
</dbReference>
<reference evidence="9" key="2">
    <citation type="submission" date="2020-02" db="EMBL/GenBank/DDBJ databases">
        <authorList>
            <consortium name="NCBI Pathogen Detection Project"/>
        </authorList>
    </citation>
    <scope>NUCLEOTIDE SEQUENCE</scope>
    <source>
        <strain evidence="9">MA.CK_07/00001464-1</strain>
    </source>
</reference>
<comment type="similarity">
    <text evidence="1 6">Belongs to the peptidase S8 family.</text>
</comment>
<feature type="active site" description="Charge relay system" evidence="6">
    <location>
        <position position="258"/>
    </location>
</feature>
<dbReference type="InterPro" id="IPR023828">
    <property type="entry name" value="Peptidase_S8_Ser-AS"/>
</dbReference>
<keyword evidence="2 6" id="KW-0645">Protease</keyword>
<dbReference type="PROSITE" id="PS00136">
    <property type="entry name" value="SUBTILASE_ASP"/>
    <property type="match status" value="1"/>
</dbReference>
<dbReference type="Gene3D" id="3.40.50.200">
    <property type="entry name" value="Peptidase S8/S53 domain"/>
    <property type="match status" value="1"/>
</dbReference>
<dbReference type="InterPro" id="IPR015500">
    <property type="entry name" value="Peptidase_S8_subtilisin-rel"/>
</dbReference>
<dbReference type="PANTHER" id="PTHR43806">
    <property type="entry name" value="PEPTIDASE S8"/>
    <property type="match status" value="1"/>
</dbReference>
<dbReference type="InterPro" id="IPR023827">
    <property type="entry name" value="Peptidase_S8_Asp-AS"/>
</dbReference>
<dbReference type="SMART" id="SM00869">
    <property type="entry name" value="Autotransporter"/>
    <property type="match status" value="1"/>
</dbReference>
<evidence type="ECO:0000256" key="4">
    <source>
        <dbReference type="ARBA" id="ARBA00022801"/>
    </source>
</evidence>
<feature type="active site" description="Charge relay system" evidence="6">
    <location>
        <position position="179"/>
    </location>
</feature>
<evidence type="ECO:0000256" key="2">
    <source>
        <dbReference type="ARBA" id="ARBA00022670"/>
    </source>
</evidence>
<accession>A0A744K8D7</accession>
<dbReference type="InterPro" id="IPR050131">
    <property type="entry name" value="Peptidase_S8_subtilisin-like"/>
</dbReference>
<dbReference type="InterPro" id="IPR006315">
    <property type="entry name" value="OM_autotransptr_brl_dom"/>
</dbReference>
<sequence length="1196" mass="130332">MHHNNPLQFSDASPSDINDIADVFSRRVSMFDSPLKQNYELHPWNMAISSLIGDLSKKTVPVAAFDSDNLNYTDNFLLYKITTSDYSIYTSINKLVTEIIAHLPPLVVQPYKEPGISTDVNVSLNAGKSWHEVTRNWDKNAATWKTPEAMTNWGLNRMNAYYAYALGITGEGVNIGILDSGILSQHPEFQGKNAQGERRVQTVITDGVFYASHPHYLSTVNPETGTPDGSIPKKNGEYVKGERFHLSGEFDPAINDEHGTWMSGILAARRDGNGIQGVAFNANLFMANTGGTDDDRFNGSEDLDYNLFKASFDALAAKNVILVNESWGNKSRDEVENNVGNVRNDAAENLSALRRAYRSFWDKLQGGHKTWMDAMLDAGREYHYVQVIGSGNGSEDANPMLRGDMPFFYPDVESRWLVVTGFDESGAQVYSQCGVAKWWCIMGGTGMPSTHVLGGYVPNSNGTSTSTPNISGAMALIAQRFPWMTSEQVREVLLTTSTLQLQDDPSLVVGNTVGVRTLGTLLPVHDAPAGTPQVPNVNGWGLPDLKKAMQGPGQFLGRMVAEIPGGTRDIWANNISDEALRARQQEDEAEQTEWENTKQKRGWQNGLPVSASSDDRYEYETGHNREISAHNFAGDPLTDQTYVGSLTKLGDGELVLSGDNSYHGSTWVRGGKLTVDGSLMNSAVTVDGSGTGYINPVTHRITTTGGILSGTGILQDVTINAGGTVAPGHSSGTLNVRDISFNPGAIYQTEVKTNGENNRIHGSGKIMLNGGDVTVLLERRPNMLSADRVAGFTGQQYTILSADQGISGRFSGTDARHFFLKASLQYQPASVTMRIDRNGTTFASVAATPNEHAVAAAADNLVTGNPVYESLLDSTTAGEARRAFRQLSGQIHADIASTQINDSRYLRDAMNNRLVRAGGRYIDADNGVWVQLPGIWSHASDNTAGYRASTHGVLLGLDKACTESCQLGIITGYTRTSLYGNSGAKAGSDNYHLGVYGSRRWNDLSLRAGGSYTWHRFESSRQVKYGTQSDYEMARYGAHTRQVFAEVGYDRHTGGVNLEPFAGLSYVNFSNDGINENGGAAALHGDKQHTDVTQSTLGLRTDKTWKISKKTVVMLRGELGWQHQYGNLSRDIGLRFVSGDTAFLVKSVPASRDGAVVKTNVEMALNKNAVLSLGYSGLLSQHYQDNSMNVGFRWRF</sequence>
<reference evidence="9" key="1">
    <citation type="journal article" date="2018" name="Genome Biol.">
        <title>SKESA: strategic k-mer extension for scrupulous assemblies.</title>
        <authorList>
            <person name="Souvorov A."/>
            <person name="Agarwala R."/>
            <person name="Lipman D.J."/>
        </authorList>
    </citation>
    <scope>NUCLEOTIDE SEQUENCE</scope>
    <source>
        <strain evidence="9">MA.CK_07/00001464-1</strain>
    </source>
</reference>
<feature type="domain" description="Autotransporter" evidence="8">
    <location>
        <begin position="921"/>
        <end position="1196"/>
    </location>
</feature>
<dbReference type="Pfam" id="PF12951">
    <property type="entry name" value="PATR"/>
    <property type="match status" value="1"/>
</dbReference>
<dbReference type="InterPro" id="IPR000209">
    <property type="entry name" value="Peptidase_S8/S53_dom"/>
</dbReference>
<dbReference type="InterPro" id="IPR036852">
    <property type="entry name" value="Peptidase_S8/S53_dom_sf"/>
</dbReference>
<keyword evidence="4 6" id="KW-0378">Hydrolase</keyword>
<gene>
    <name evidence="9" type="ORF">G8N50_001428</name>
</gene>
<dbReference type="PROSITE" id="PS51208">
    <property type="entry name" value="AUTOTRANSPORTER"/>
    <property type="match status" value="1"/>
</dbReference>
<evidence type="ECO:0000256" key="3">
    <source>
        <dbReference type="ARBA" id="ARBA00022729"/>
    </source>
</evidence>
<evidence type="ECO:0000259" key="8">
    <source>
        <dbReference type="PROSITE" id="PS51208"/>
    </source>
</evidence>
<organism evidence="9">
    <name type="scientific">Salmonella enterica</name>
    <name type="common">Salmonella choleraesuis</name>
    <dbReference type="NCBI Taxonomy" id="28901"/>
    <lineage>
        <taxon>Bacteria</taxon>
        <taxon>Pseudomonadati</taxon>
        <taxon>Pseudomonadota</taxon>
        <taxon>Gammaproteobacteria</taxon>
        <taxon>Enterobacterales</taxon>
        <taxon>Enterobacteriaceae</taxon>
        <taxon>Salmonella</taxon>
    </lineage>
</organism>
<protein>
    <submittedName>
        <fullName evidence="9">Autotransporter outer membrane beta-barrel domain-containing protein</fullName>
    </submittedName>
</protein>
<keyword evidence="3" id="KW-0732">Signal</keyword>
<dbReference type="SUPFAM" id="SSF103515">
    <property type="entry name" value="Autotransporter"/>
    <property type="match status" value="1"/>
</dbReference>
<dbReference type="NCBIfam" id="TIGR01414">
    <property type="entry name" value="autotrans_barl"/>
    <property type="match status" value="1"/>
</dbReference>
<dbReference type="GO" id="GO:0019867">
    <property type="term" value="C:outer membrane"/>
    <property type="evidence" value="ECO:0007669"/>
    <property type="project" value="InterPro"/>
</dbReference>
<dbReference type="SUPFAM" id="SSF51126">
    <property type="entry name" value="Pectin lyase-like"/>
    <property type="match status" value="1"/>
</dbReference>
<dbReference type="AlphaFoldDB" id="A0A744K8D7"/>
<dbReference type="InterPro" id="IPR013425">
    <property type="entry name" value="Autotrns_rpt"/>
</dbReference>
<dbReference type="InterPro" id="IPR034061">
    <property type="entry name" value="Peptidases_S8_Autotransporter"/>
</dbReference>
<feature type="active site" description="Charge relay system" evidence="6">
    <location>
        <position position="464"/>
    </location>
</feature>
<evidence type="ECO:0000313" key="9">
    <source>
        <dbReference type="EMBL" id="HAF2606146.1"/>
    </source>
</evidence>
<dbReference type="InterPro" id="IPR011050">
    <property type="entry name" value="Pectin_lyase_fold/virulence"/>
</dbReference>
<dbReference type="GO" id="GO:0004252">
    <property type="term" value="F:serine-type endopeptidase activity"/>
    <property type="evidence" value="ECO:0007669"/>
    <property type="project" value="UniProtKB-UniRule"/>
</dbReference>
<dbReference type="CDD" id="cd04848">
    <property type="entry name" value="Peptidases_S8_Autotransporter_serine_protease_like"/>
    <property type="match status" value="1"/>
</dbReference>
<dbReference type="SUPFAM" id="SSF52743">
    <property type="entry name" value="Subtilisin-like"/>
    <property type="match status" value="1"/>
</dbReference>
<comment type="caution">
    <text evidence="9">The sequence shown here is derived from an EMBL/GenBank/DDBJ whole genome shotgun (WGS) entry which is preliminary data.</text>
</comment>
<dbReference type="PANTHER" id="PTHR43806:SF11">
    <property type="entry name" value="CEREVISIN-RELATED"/>
    <property type="match status" value="1"/>
</dbReference>
<name>A0A744K8D7_SALER</name>
<dbReference type="InterPro" id="IPR036709">
    <property type="entry name" value="Autotransporte_beta_dom_sf"/>
</dbReference>
<proteinExistence type="inferred from homology"/>
<dbReference type="NCBIfam" id="TIGR02601">
    <property type="entry name" value="autotrns_rpt"/>
    <property type="match status" value="1"/>
</dbReference>